<keyword evidence="9" id="KW-0812">Transmembrane</keyword>
<feature type="active site" evidence="6">
    <location>
        <position position="294"/>
    </location>
</feature>
<feature type="signal peptide" evidence="10">
    <location>
        <begin position="1"/>
        <end position="27"/>
    </location>
</feature>
<feature type="region of interest" description="Disordered" evidence="8">
    <location>
        <begin position="32"/>
        <end position="52"/>
    </location>
</feature>
<gene>
    <name evidence="13" type="ORF">SBA5_190009</name>
</gene>
<evidence type="ECO:0000256" key="10">
    <source>
        <dbReference type="SAM" id="SignalP"/>
    </source>
</evidence>
<dbReference type="GO" id="GO:0046872">
    <property type="term" value="F:metal ion binding"/>
    <property type="evidence" value="ECO:0007669"/>
    <property type="project" value="UniProtKB-KW"/>
</dbReference>
<evidence type="ECO:0000256" key="4">
    <source>
        <dbReference type="ARBA" id="ARBA00022833"/>
    </source>
</evidence>
<evidence type="ECO:0000256" key="2">
    <source>
        <dbReference type="ARBA" id="ARBA00022723"/>
    </source>
</evidence>
<evidence type="ECO:0000313" key="14">
    <source>
        <dbReference type="Proteomes" id="UP000239735"/>
    </source>
</evidence>
<feature type="transmembrane region" description="Helical" evidence="9">
    <location>
        <begin position="307"/>
        <end position="329"/>
    </location>
</feature>
<evidence type="ECO:0000256" key="9">
    <source>
        <dbReference type="SAM" id="Phobius"/>
    </source>
</evidence>
<feature type="compositionally biased region" description="Low complexity" evidence="8">
    <location>
        <begin position="32"/>
        <end position="51"/>
    </location>
</feature>
<feature type="transmembrane region" description="Helical" evidence="9">
    <location>
        <begin position="116"/>
        <end position="134"/>
    </location>
</feature>
<proteinExistence type="predicted"/>
<evidence type="ECO:0000256" key="8">
    <source>
        <dbReference type="SAM" id="MobiDB-lite"/>
    </source>
</evidence>
<feature type="transmembrane region" description="Helical" evidence="9">
    <location>
        <begin position="188"/>
        <end position="211"/>
    </location>
</feature>
<evidence type="ECO:0000259" key="12">
    <source>
        <dbReference type="Pfam" id="PF16491"/>
    </source>
</evidence>
<reference evidence="14" key="1">
    <citation type="submission" date="2018-02" db="EMBL/GenBank/DDBJ databases">
        <authorList>
            <person name="Hausmann B."/>
        </authorList>
    </citation>
    <scope>NUCLEOTIDE SEQUENCE [LARGE SCALE GENOMIC DNA]</scope>
    <source>
        <strain evidence="14">Peat soil MAG SbA5</strain>
    </source>
</reference>
<feature type="domain" description="Peptidase M48" evidence="11">
    <location>
        <begin position="231"/>
        <end position="435"/>
    </location>
</feature>
<dbReference type="EMBL" id="OKRB01000074">
    <property type="protein sequence ID" value="SPE19032.1"/>
    <property type="molecule type" value="Genomic_DNA"/>
</dbReference>
<evidence type="ECO:0000313" key="13">
    <source>
        <dbReference type="EMBL" id="SPE19032.1"/>
    </source>
</evidence>
<organism evidence="13 14">
    <name type="scientific">Candidatus Sulfuritelmatomonas gaucii</name>
    <dbReference type="NCBI Taxonomy" id="2043161"/>
    <lineage>
        <taxon>Bacteria</taxon>
        <taxon>Pseudomonadati</taxon>
        <taxon>Acidobacteriota</taxon>
        <taxon>Terriglobia</taxon>
        <taxon>Terriglobales</taxon>
        <taxon>Acidobacteriaceae</taxon>
        <taxon>Candidatus Sulfuritelmatomonas</taxon>
    </lineage>
</organism>
<dbReference type="Pfam" id="PF16491">
    <property type="entry name" value="Peptidase_M48_N"/>
    <property type="match status" value="1"/>
</dbReference>
<dbReference type="AlphaFoldDB" id="A0A2N9L6V7"/>
<feature type="chain" id="PRO_5014835125" evidence="10">
    <location>
        <begin position="28"/>
        <end position="450"/>
    </location>
</feature>
<comment type="cofactor">
    <cofactor evidence="7">
        <name>Zn(2+)</name>
        <dbReference type="ChEBI" id="CHEBI:29105"/>
    </cofactor>
    <text evidence="7">Binds 1 zinc ion per subunit.</text>
</comment>
<dbReference type="GO" id="GO:0004222">
    <property type="term" value="F:metalloendopeptidase activity"/>
    <property type="evidence" value="ECO:0007669"/>
    <property type="project" value="InterPro"/>
</dbReference>
<evidence type="ECO:0000256" key="3">
    <source>
        <dbReference type="ARBA" id="ARBA00022801"/>
    </source>
</evidence>
<dbReference type="Gene3D" id="3.30.2010.10">
    <property type="entry name" value="Metalloproteases ('zincins'), catalytic domain"/>
    <property type="match status" value="1"/>
</dbReference>
<feature type="domain" description="CAAX prenyl protease 1 N-terminal" evidence="12">
    <location>
        <begin position="59"/>
        <end position="216"/>
    </location>
</feature>
<keyword evidence="10" id="KW-0732">Signal</keyword>
<sequence length="450" mass="49845">MTFRRALLPLLCSAALLLGWTMLPTAAQDQSTSAAQNAPASSPRSGPAAPANQQEAYTLPPDKLAKAIALSRIRNILNIAGSIWGIVFLWILLAARGWAGIEGWAQGISGKRWVQGLVFFAVYFIISAVAGLPVDWLGQHYERSYGISVQGWGSWFGDEGKSLGLALVFGVPILLLFNWIVRRWPRRYWLGLWIVSLPILVLVIFVAPLLAPIFDKFEPLQNNHPVLVTELEKVVARTGTNIPPDRMYLMKASLKTNGLNAYVNGIGATKRIVVWDTTAGRVPNDEVLFIFGHESGHYVLNHIPKYIAIYSVGLFFVYWACAGFAAWLVRRVGARWGTSEISSRTGFIVLLFAISIASFLLEPAANAVSRHYEHQADVYGQEAIHGIVPDPQKTAVAAFNDLGNAWLEDPNPSPFIEFWLYSHPSVEDRAKFAEQYDPWAIGGHGEFFKN</sequence>
<feature type="transmembrane region" description="Helical" evidence="9">
    <location>
        <begin position="341"/>
        <end position="361"/>
    </location>
</feature>
<dbReference type="InterPro" id="IPR027057">
    <property type="entry name" value="CAXX_Prtase_1"/>
</dbReference>
<dbReference type="PANTHER" id="PTHR10120">
    <property type="entry name" value="CAAX PRENYL PROTEASE 1"/>
    <property type="match status" value="1"/>
</dbReference>
<dbReference type="Proteomes" id="UP000239735">
    <property type="component" value="Unassembled WGS sequence"/>
</dbReference>
<dbReference type="InterPro" id="IPR032456">
    <property type="entry name" value="Peptidase_M48_N"/>
</dbReference>
<keyword evidence="4 7" id="KW-0862">Zinc</keyword>
<protein>
    <submittedName>
        <fullName evidence="13">Zn-dependent protease with chaperone function</fullName>
    </submittedName>
</protein>
<keyword evidence="2 7" id="KW-0479">Metal-binding</keyword>
<keyword evidence="9" id="KW-0472">Membrane</keyword>
<evidence type="ECO:0000256" key="7">
    <source>
        <dbReference type="PIRSR" id="PIRSR627057-2"/>
    </source>
</evidence>
<keyword evidence="1 13" id="KW-0645">Protease</keyword>
<keyword evidence="9" id="KW-1133">Transmembrane helix</keyword>
<dbReference type="GO" id="GO:0071586">
    <property type="term" value="P:CAAX-box protein processing"/>
    <property type="evidence" value="ECO:0007669"/>
    <property type="project" value="InterPro"/>
</dbReference>
<evidence type="ECO:0000256" key="5">
    <source>
        <dbReference type="ARBA" id="ARBA00023049"/>
    </source>
</evidence>
<feature type="binding site" evidence="7">
    <location>
        <position position="373"/>
    </location>
    <ligand>
        <name>Zn(2+)</name>
        <dbReference type="ChEBI" id="CHEBI:29105"/>
        <note>catalytic</note>
    </ligand>
</feature>
<accession>A0A2N9L6V7</accession>
<evidence type="ECO:0000256" key="6">
    <source>
        <dbReference type="PIRSR" id="PIRSR627057-1"/>
    </source>
</evidence>
<keyword evidence="5" id="KW-0482">Metalloprotease</keyword>
<feature type="binding site" evidence="7">
    <location>
        <position position="297"/>
    </location>
    <ligand>
        <name>Zn(2+)</name>
        <dbReference type="ChEBI" id="CHEBI:29105"/>
        <note>catalytic</note>
    </ligand>
</feature>
<name>A0A2N9L6V7_9BACT</name>
<keyword evidence="3" id="KW-0378">Hydrolase</keyword>
<feature type="transmembrane region" description="Helical" evidence="9">
    <location>
        <begin position="76"/>
        <end position="95"/>
    </location>
</feature>
<evidence type="ECO:0000256" key="1">
    <source>
        <dbReference type="ARBA" id="ARBA00022670"/>
    </source>
</evidence>
<dbReference type="InterPro" id="IPR001915">
    <property type="entry name" value="Peptidase_M48"/>
</dbReference>
<dbReference type="CDD" id="cd07343">
    <property type="entry name" value="M48A_Zmpste24p_like"/>
    <property type="match status" value="1"/>
</dbReference>
<feature type="transmembrane region" description="Helical" evidence="9">
    <location>
        <begin position="162"/>
        <end position="181"/>
    </location>
</feature>
<evidence type="ECO:0000259" key="11">
    <source>
        <dbReference type="Pfam" id="PF01435"/>
    </source>
</evidence>
<dbReference type="Pfam" id="PF01435">
    <property type="entry name" value="Peptidase_M48"/>
    <property type="match status" value="1"/>
</dbReference>
<feature type="binding site" evidence="7">
    <location>
        <position position="293"/>
    </location>
    <ligand>
        <name>Zn(2+)</name>
        <dbReference type="ChEBI" id="CHEBI:29105"/>
        <note>catalytic</note>
    </ligand>
</feature>
<feature type="active site" description="Proton donor" evidence="6">
    <location>
        <position position="377"/>
    </location>
</feature>